<dbReference type="SUPFAM" id="SSF54928">
    <property type="entry name" value="RNA-binding domain, RBD"/>
    <property type="match status" value="1"/>
</dbReference>
<accession>R0G875</accession>
<feature type="non-terminal residue" evidence="1">
    <location>
        <position position="1"/>
    </location>
</feature>
<keyword evidence="2" id="KW-1185">Reference proteome</keyword>
<dbReference type="GO" id="GO:0003676">
    <property type="term" value="F:nucleic acid binding"/>
    <property type="evidence" value="ECO:0007669"/>
    <property type="project" value="InterPro"/>
</dbReference>
<organism evidence="1 2">
    <name type="scientific">Capsella rubella</name>
    <dbReference type="NCBI Taxonomy" id="81985"/>
    <lineage>
        <taxon>Eukaryota</taxon>
        <taxon>Viridiplantae</taxon>
        <taxon>Streptophyta</taxon>
        <taxon>Embryophyta</taxon>
        <taxon>Tracheophyta</taxon>
        <taxon>Spermatophyta</taxon>
        <taxon>Magnoliopsida</taxon>
        <taxon>eudicotyledons</taxon>
        <taxon>Gunneridae</taxon>
        <taxon>Pentapetalae</taxon>
        <taxon>rosids</taxon>
        <taxon>malvids</taxon>
        <taxon>Brassicales</taxon>
        <taxon>Brassicaceae</taxon>
        <taxon>Camelineae</taxon>
        <taxon>Capsella</taxon>
    </lineage>
</organism>
<evidence type="ECO:0000313" key="2">
    <source>
        <dbReference type="Proteomes" id="UP000029121"/>
    </source>
</evidence>
<dbReference type="InterPro" id="IPR035979">
    <property type="entry name" value="RBD_domain_sf"/>
</dbReference>
<name>R0G875_9BRAS</name>
<reference evidence="2" key="1">
    <citation type="journal article" date="2013" name="Nat. Genet.">
        <title>The Capsella rubella genome and the genomic consequences of rapid mating system evolution.</title>
        <authorList>
            <person name="Slotte T."/>
            <person name="Hazzouri K.M."/>
            <person name="Agren J.A."/>
            <person name="Koenig D."/>
            <person name="Maumus F."/>
            <person name="Guo Y.L."/>
            <person name="Steige K."/>
            <person name="Platts A.E."/>
            <person name="Escobar J.S."/>
            <person name="Newman L.K."/>
            <person name="Wang W."/>
            <person name="Mandakova T."/>
            <person name="Vello E."/>
            <person name="Smith L.M."/>
            <person name="Henz S.R."/>
            <person name="Steffen J."/>
            <person name="Takuno S."/>
            <person name="Brandvain Y."/>
            <person name="Coop G."/>
            <person name="Andolfatto P."/>
            <person name="Hu T.T."/>
            <person name="Blanchette M."/>
            <person name="Clark R.M."/>
            <person name="Quesneville H."/>
            <person name="Nordborg M."/>
            <person name="Gaut B.S."/>
            <person name="Lysak M.A."/>
            <person name="Jenkins J."/>
            <person name="Grimwood J."/>
            <person name="Chapman J."/>
            <person name="Prochnik S."/>
            <person name="Shu S."/>
            <person name="Rokhsar D."/>
            <person name="Schmutz J."/>
            <person name="Weigel D."/>
            <person name="Wright S.I."/>
        </authorList>
    </citation>
    <scope>NUCLEOTIDE SEQUENCE [LARGE SCALE GENOMIC DNA]</scope>
    <source>
        <strain evidence="2">cv. Monte Gargano</strain>
    </source>
</reference>
<evidence type="ECO:0008006" key="3">
    <source>
        <dbReference type="Google" id="ProtNLM"/>
    </source>
</evidence>
<protein>
    <recommendedName>
        <fullName evidence="3">RRM domain-containing protein</fullName>
    </recommendedName>
</protein>
<dbReference type="STRING" id="81985.R0G875"/>
<proteinExistence type="predicted"/>
<dbReference type="Proteomes" id="UP000029121">
    <property type="component" value="Unassembled WGS sequence"/>
</dbReference>
<sequence length="143" mass="16370">WTLVLKPSHQQKYTDYRDPDVERRLYVKVYDVPSSADVFDLKMGLCDHFSSCGEVTYVDTLSQRPSERHAAVCIIGQGCVEKAKERSERNAQGWNIVVDFVPSLRGPEKRKPTGCNPFTVRAKMDNAKKAKMEKMEKKKNTTE</sequence>
<evidence type="ECO:0000313" key="1">
    <source>
        <dbReference type="EMBL" id="EOA12734.1"/>
    </source>
</evidence>
<dbReference type="AlphaFoldDB" id="R0G875"/>
<dbReference type="EMBL" id="KB870812">
    <property type="protein sequence ID" value="EOA12734.1"/>
    <property type="molecule type" value="Genomic_DNA"/>
</dbReference>
<gene>
    <name evidence="1" type="ORF">CARUB_v10028184mg</name>
</gene>